<organism evidence="2">
    <name type="scientific">Caenorhabditis brenneri</name>
    <name type="common">Nematode worm</name>
    <dbReference type="NCBI Taxonomy" id="135651"/>
    <lineage>
        <taxon>Eukaryota</taxon>
        <taxon>Metazoa</taxon>
        <taxon>Ecdysozoa</taxon>
        <taxon>Nematoda</taxon>
        <taxon>Chromadorea</taxon>
        <taxon>Rhabditida</taxon>
        <taxon>Rhabditina</taxon>
        <taxon>Rhabditomorpha</taxon>
        <taxon>Rhabditoidea</taxon>
        <taxon>Rhabditidae</taxon>
        <taxon>Peloderinae</taxon>
        <taxon>Caenorhabditis</taxon>
    </lineage>
</organism>
<keyword evidence="2" id="KW-1185">Reference proteome</keyword>
<dbReference type="InParanoid" id="G0P1V3"/>
<accession>G0P1V3</accession>
<reference evidence="2" key="1">
    <citation type="submission" date="2011-07" db="EMBL/GenBank/DDBJ databases">
        <authorList>
            <consortium name="Caenorhabditis brenneri Sequencing and Analysis Consortium"/>
            <person name="Wilson R.K."/>
        </authorList>
    </citation>
    <scope>NUCLEOTIDE SEQUENCE [LARGE SCALE GENOMIC DNA]</scope>
    <source>
        <strain evidence="2">PB2801</strain>
    </source>
</reference>
<evidence type="ECO:0000313" key="1">
    <source>
        <dbReference type="EMBL" id="EGT42812.1"/>
    </source>
</evidence>
<protein>
    <submittedName>
        <fullName evidence="1">Uncharacterized protein</fullName>
    </submittedName>
</protein>
<evidence type="ECO:0000313" key="2">
    <source>
        <dbReference type="Proteomes" id="UP000008068"/>
    </source>
</evidence>
<dbReference type="EMBL" id="GL380018">
    <property type="protein sequence ID" value="EGT42812.1"/>
    <property type="molecule type" value="Genomic_DNA"/>
</dbReference>
<sequence>MFHMYMESFHSILHFVARWTGVQNPPCNTKQKTDPPDNQSLLNLMLSHLSAQAAKSGSSMVALTLPARTGVVPEPVEPEIEMGVDPTVIQPAVRIESAPQAFSLSSGSENASVPAPQQLRIIEAEIDSDIKILDHEKPLAQDPAPPQPVPSMSEYEARRLQELFTKLNLF</sequence>
<proteinExistence type="predicted"/>
<name>G0P1V3_CAEBE</name>
<dbReference type="Proteomes" id="UP000008068">
    <property type="component" value="Unassembled WGS sequence"/>
</dbReference>
<dbReference type="HOGENOM" id="CLU_1571979_0_0_1"/>
<dbReference type="AlphaFoldDB" id="G0P1V3"/>
<gene>
    <name evidence="1" type="ORF">CAEBREN_25260</name>
</gene>